<reference evidence="1" key="1">
    <citation type="journal article" date="2014" name="Front. Microbiol.">
        <title>High frequency of phylogenetically diverse reductive dehalogenase-homologous genes in deep subseafloor sedimentary metagenomes.</title>
        <authorList>
            <person name="Kawai M."/>
            <person name="Futagami T."/>
            <person name="Toyoda A."/>
            <person name="Takaki Y."/>
            <person name="Nishi S."/>
            <person name="Hori S."/>
            <person name="Arai W."/>
            <person name="Tsubouchi T."/>
            <person name="Morono Y."/>
            <person name="Uchiyama I."/>
            <person name="Ito T."/>
            <person name="Fujiyama A."/>
            <person name="Inagaki F."/>
            <person name="Takami H."/>
        </authorList>
    </citation>
    <scope>NUCLEOTIDE SEQUENCE</scope>
    <source>
        <strain evidence="1">Expedition CK06-06</strain>
    </source>
</reference>
<evidence type="ECO:0000313" key="1">
    <source>
        <dbReference type="EMBL" id="GAH11823.1"/>
    </source>
</evidence>
<proteinExistence type="predicted"/>
<organism evidence="1">
    <name type="scientific">marine sediment metagenome</name>
    <dbReference type="NCBI Taxonomy" id="412755"/>
    <lineage>
        <taxon>unclassified sequences</taxon>
        <taxon>metagenomes</taxon>
        <taxon>ecological metagenomes</taxon>
    </lineage>
</organism>
<gene>
    <name evidence="1" type="ORF">S01H4_64586</name>
</gene>
<protein>
    <submittedName>
        <fullName evidence="1">Uncharacterized protein</fullName>
    </submittedName>
</protein>
<dbReference type="EMBL" id="BART01039218">
    <property type="protein sequence ID" value="GAH11823.1"/>
    <property type="molecule type" value="Genomic_DNA"/>
</dbReference>
<sequence length="125" mass="13864">TYENQVLPIKIFKHFIDRACNIVVRDCPCRVVNECEDHEESLGCMMMGASTIGMAMPKDNKGRVVTKEEAIEHVRLSVENGLVPILGRLTMEAEGYDVQDTEHFLSCCFCCACCCINGKVASNVS</sequence>
<comment type="caution">
    <text evidence="1">The sequence shown here is derived from an EMBL/GenBank/DDBJ whole genome shotgun (WGS) entry which is preliminary data.</text>
</comment>
<accession>X1ET53</accession>
<dbReference type="AlphaFoldDB" id="X1ET53"/>
<feature type="non-terminal residue" evidence="1">
    <location>
        <position position="125"/>
    </location>
</feature>
<feature type="non-terminal residue" evidence="1">
    <location>
        <position position="1"/>
    </location>
</feature>
<name>X1ET53_9ZZZZ</name>